<dbReference type="InterPro" id="IPR041267">
    <property type="entry name" value="NLRP_HD2"/>
</dbReference>
<name>A0A8C6CM19_MOSMO</name>
<dbReference type="SMART" id="SM00368">
    <property type="entry name" value="LRR_RI"/>
    <property type="match status" value="9"/>
</dbReference>
<keyword evidence="5" id="KW-0067">ATP-binding</keyword>
<dbReference type="GeneTree" id="ENSGT00940000162898"/>
<feature type="compositionally biased region" description="Pro residues" evidence="6">
    <location>
        <begin position="954"/>
        <end position="967"/>
    </location>
</feature>
<evidence type="ECO:0000313" key="10">
    <source>
        <dbReference type="Proteomes" id="UP000694544"/>
    </source>
</evidence>
<dbReference type="Pfam" id="PF17779">
    <property type="entry name" value="WHD_NOD2"/>
    <property type="match status" value="1"/>
</dbReference>
<dbReference type="InterPro" id="IPR032675">
    <property type="entry name" value="LRR_dom_sf"/>
</dbReference>
<dbReference type="InterPro" id="IPR007111">
    <property type="entry name" value="NACHT_NTPase"/>
</dbReference>
<dbReference type="SUPFAM" id="SSF52540">
    <property type="entry name" value="P-loop containing nucleoside triphosphate hydrolases"/>
    <property type="match status" value="1"/>
</dbReference>
<dbReference type="GO" id="GO:0005524">
    <property type="term" value="F:ATP binding"/>
    <property type="evidence" value="ECO:0007669"/>
    <property type="project" value="UniProtKB-KW"/>
</dbReference>
<dbReference type="SUPFAM" id="SSF52047">
    <property type="entry name" value="RNI-like"/>
    <property type="match status" value="1"/>
</dbReference>
<feature type="compositionally biased region" description="Basic and acidic residues" evidence="6">
    <location>
        <begin position="111"/>
        <end position="130"/>
    </location>
</feature>
<evidence type="ECO:0000313" key="9">
    <source>
        <dbReference type="Ensembl" id="ENSMMSP00000002767.1"/>
    </source>
</evidence>
<evidence type="ECO:0000256" key="6">
    <source>
        <dbReference type="SAM" id="MobiDB-lite"/>
    </source>
</evidence>
<dbReference type="Gene3D" id="1.10.533.10">
    <property type="entry name" value="Death Domain, Fas"/>
    <property type="match status" value="1"/>
</dbReference>
<keyword evidence="4" id="KW-0547">Nucleotide-binding</keyword>
<evidence type="ECO:0000256" key="4">
    <source>
        <dbReference type="ARBA" id="ARBA00022741"/>
    </source>
</evidence>
<keyword evidence="10" id="KW-1185">Reference proteome</keyword>
<feature type="domain" description="NACHT" evidence="8">
    <location>
        <begin position="180"/>
        <end position="311"/>
    </location>
</feature>
<dbReference type="GO" id="GO:0005634">
    <property type="term" value="C:nucleus"/>
    <property type="evidence" value="ECO:0007669"/>
    <property type="project" value="TreeGrafter"/>
</dbReference>
<evidence type="ECO:0008006" key="11">
    <source>
        <dbReference type="Google" id="ProtNLM"/>
    </source>
</evidence>
<comment type="similarity">
    <text evidence="1">Belongs to the NLRP family.</text>
</comment>
<dbReference type="Gene3D" id="3.80.10.10">
    <property type="entry name" value="Ribonuclease Inhibitor"/>
    <property type="match status" value="2"/>
</dbReference>
<dbReference type="PROSITE" id="PS50824">
    <property type="entry name" value="DAPIN"/>
    <property type="match status" value="1"/>
</dbReference>
<feature type="region of interest" description="Disordered" evidence="6">
    <location>
        <begin position="947"/>
        <end position="967"/>
    </location>
</feature>
<evidence type="ECO:0000259" key="7">
    <source>
        <dbReference type="PROSITE" id="PS50824"/>
    </source>
</evidence>
<dbReference type="PANTHER" id="PTHR45690">
    <property type="entry name" value="NACHT, LRR AND PYD DOMAINS-CONTAINING PROTEIN 12"/>
    <property type="match status" value="1"/>
</dbReference>
<evidence type="ECO:0000256" key="1">
    <source>
        <dbReference type="ARBA" id="ARBA00008665"/>
    </source>
</evidence>
<evidence type="ECO:0000256" key="2">
    <source>
        <dbReference type="ARBA" id="ARBA00022614"/>
    </source>
</evidence>
<feature type="domain" description="Pyrin" evidence="7">
    <location>
        <begin position="1"/>
        <end position="97"/>
    </location>
</feature>
<keyword evidence="3" id="KW-0677">Repeat</keyword>
<dbReference type="Gene3D" id="3.40.50.300">
    <property type="entry name" value="P-loop containing nucleotide triphosphate hydrolases"/>
    <property type="match status" value="1"/>
</dbReference>
<dbReference type="CDD" id="cd08320">
    <property type="entry name" value="Pyrin_NALPs"/>
    <property type="match status" value="1"/>
</dbReference>
<proteinExistence type="inferred from homology"/>
<dbReference type="InterPro" id="IPR001611">
    <property type="entry name" value="Leu-rich_rpt"/>
</dbReference>
<feature type="region of interest" description="Disordered" evidence="6">
    <location>
        <begin position="106"/>
        <end position="130"/>
    </location>
</feature>
<dbReference type="PROSITE" id="PS50837">
    <property type="entry name" value="NACHT"/>
    <property type="match status" value="1"/>
</dbReference>
<dbReference type="Pfam" id="PF02758">
    <property type="entry name" value="PYRIN"/>
    <property type="match status" value="1"/>
</dbReference>
<evidence type="ECO:0000259" key="8">
    <source>
        <dbReference type="PROSITE" id="PS50837"/>
    </source>
</evidence>
<organism evidence="9 10">
    <name type="scientific">Moschus moschiferus</name>
    <name type="common">Siberian musk deer</name>
    <name type="synonym">Moschus sibiricus</name>
    <dbReference type="NCBI Taxonomy" id="68415"/>
    <lineage>
        <taxon>Eukaryota</taxon>
        <taxon>Metazoa</taxon>
        <taxon>Chordata</taxon>
        <taxon>Craniata</taxon>
        <taxon>Vertebrata</taxon>
        <taxon>Euteleostomi</taxon>
        <taxon>Mammalia</taxon>
        <taxon>Eutheria</taxon>
        <taxon>Laurasiatheria</taxon>
        <taxon>Artiodactyla</taxon>
        <taxon>Ruminantia</taxon>
        <taxon>Pecora</taxon>
        <taxon>Moschidae</taxon>
        <taxon>Moschus</taxon>
    </lineage>
</organism>
<sequence>MSEAKIAAFSNYGLQWCFEQLGKEDFQTFKGLLKEHASEPAACSFPLVQVDRADAKALASLLHDHCRAPLAWKASIDIFEKMSLSAVSEMARDEMRKYLLAEISEDSAPTKTDRGPSMKEVPGRREDPQDSRDYRIHVMTTFSTRLDTPQRFEEFATECPDAHLLSGAFNPDPREGFRPLTVVLHGPPGVGKSTLARRLLLFWAQGDLYQGLFSYLFLLHARDLQESRETSFAELISREWPDAPVPVEKVLSQPERLLIMVDGLEELELTFGDQDSSLLTDWTERQPAAVLAHSLLKKVLLPECTLLLTVRDAGVQKLQALLRSPRYLWVRGLSVENRMRLLFGGGKHGRPKTRAWHAGADHQEVLDKCQVPAVCALVREALELQGEPEKGLPVPGHTLTSLYATFVFRRLAPKEAGRSSLSGEERSALKGLCRLAADGVWNAKFVFDGDDLGVHGLKGPELSALQQASILLPSGRCGRGHAFSHLSLQEFFAALFYVLRDLEGDEEGFPLFPQSTRSLTELRHADLNVRLVQMKRFLFGLLSKEATRALETLLGCPVTPTAKQRLLHWICLLGQHPAAGDSQDLLEAFYCLFEMQDDEFLRLALNGFQEVWLQLNRPMDLMVSSFCLRRCQHLRKVRLDVRETPKDEFAEAWPGAPQGLKIKTLDEHWEDLCSVLSTHPNLRQLDLSGSVLSEEAMKTLCIRLRQPACKIQTLIFKGARGSPGLRQLWMTLLISRNIAHLDLTGSRLSEEDVLVAREALKHPHCALESLRLDRCGLTPASCQAISQVLATSVSLKSLSLTGNKVADQGVKSLCDALKVTSCTLQKLILGSCGLTAATCRDLASALIENQSLTHLSLSDDKLGSEGMSLLCRAMKLPSCGLQKLALNACSLDVAGCGFLAFALMGNRHLTHLSLSMNPLEDPGMDLLCEVLMEPSCPLRDLEAPRVSSGVRLAPPSPASSPPRSPPLTLPASHSLVSCRLTAALEACGLTSEGCKALSAALTCSRHLASLNLMHNNLGLGGVTTLCSAFMHPTSNLQTIGLWKEQYPARVRSLLEQVQRLKPHVVISDAWYSEEEEDRRWWRT</sequence>
<dbReference type="InterPro" id="IPR041075">
    <property type="entry name" value="NOD1/2_WH"/>
</dbReference>
<dbReference type="InterPro" id="IPR011029">
    <property type="entry name" value="DEATH-like_dom_sf"/>
</dbReference>
<dbReference type="Pfam" id="PF13516">
    <property type="entry name" value="LRR_6"/>
    <property type="match status" value="4"/>
</dbReference>
<accession>A0A8C6CM19</accession>
<evidence type="ECO:0000256" key="3">
    <source>
        <dbReference type="ARBA" id="ARBA00022737"/>
    </source>
</evidence>
<dbReference type="Proteomes" id="UP000694544">
    <property type="component" value="Unplaced"/>
</dbReference>
<keyword evidence="2" id="KW-0433">Leucine-rich repeat</keyword>
<dbReference type="Pfam" id="PF05729">
    <property type="entry name" value="NACHT"/>
    <property type="match status" value="1"/>
</dbReference>
<dbReference type="GO" id="GO:0005739">
    <property type="term" value="C:mitochondrion"/>
    <property type="evidence" value="ECO:0007669"/>
    <property type="project" value="TreeGrafter"/>
</dbReference>
<protein>
    <recommendedName>
        <fullName evidence="11">NACHT, LRR and PYD domains-containing protein 5</fullName>
    </recommendedName>
</protein>
<dbReference type="InterPro" id="IPR004020">
    <property type="entry name" value="DAPIN"/>
</dbReference>
<dbReference type="AlphaFoldDB" id="A0A8C6CM19"/>
<dbReference type="GO" id="GO:0005829">
    <property type="term" value="C:cytosol"/>
    <property type="evidence" value="ECO:0007669"/>
    <property type="project" value="TreeGrafter"/>
</dbReference>
<evidence type="ECO:0000256" key="5">
    <source>
        <dbReference type="ARBA" id="ARBA00022840"/>
    </source>
</evidence>
<reference evidence="9" key="1">
    <citation type="submission" date="2025-08" db="UniProtKB">
        <authorList>
            <consortium name="Ensembl"/>
        </authorList>
    </citation>
    <scope>IDENTIFICATION</scope>
</reference>
<dbReference type="Ensembl" id="ENSMMST00000003025.1">
    <property type="protein sequence ID" value="ENSMMSP00000002767.1"/>
    <property type="gene ID" value="ENSMMSG00000002131.1"/>
</dbReference>
<dbReference type="GO" id="GO:0005938">
    <property type="term" value="C:cell cortex"/>
    <property type="evidence" value="ECO:0007669"/>
    <property type="project" value="TreeGrafter"/>
</dbReference>
<dbReference type="SUPFAM" id="SSF47986">
    <property type="entry name" value="DEATH domain"/>
    <property type="match status" value="1"/>
</dbReference>
<dbReference type="PANTHER" id="PTHR45690:SF7">
    <property type="entry name" value="NACHT, LRR AND PYD DOMAINS-CONTAINING PROTEIN 5"/>
    <property type="match status" value="1"/>
</dbReference>
<dbReference type="SMART" id="SM01289">
    <property type="entry name" value="PYRIN"/>
    <property type="match status" value="1"/>
</dbReference>
<dbReference type="GO" id="GO:0106333">
    <property type="term" value="C:subcortical maternal complex"/>
    <property type="evidence" value="ECO:0007669"/>
    <property type="project" value="TreeGrafter"/>
</dbReference>
<dbReference type="Pfam" id="PF17776">
    <property type="entry name" value="NLRC4_HD2"/>
    <property type="match status" value="1"/>
</dbReference>
<dbReference type="FunFam" id="3.40.50.300:FF:000442">
    <property type="entry name" value="NACHT, LRR and PYD domains-containing protein 3"/>
    <property type="match status" value="1"/>
</dbReference>
<dbReference type="InterPro" id="IPR027417">
    <property type="entry name" value="P-loop_NTPase"/>
</dbReference>
<dbReference type="GO" id="GO:0050727">
    <property type="term" value="P:regulation of inflammatory response"/>
    <property type="evidence" value="ECO:0007669"/>
    <property type="project" value="TreeGrafter"/>
</dbReference>
<reference evidence="9" key="2">
    <citation type="submission" date="2025-09" db="UniProtKB">
        <authorList>
            <consortium name="Ensembl"/>
        </authorList>
    </citation>
    <scope>IDENTIFICATION</scope>
</reference>
<dbReference type="InterPro" id="IPR050637">
    <property type="entry name" value="NLRP_innate_immun_reg"/>
</dbReference>